<evidence type="ECO:0000313" key="3">
    <source>
        <dbReference type="Proteomes" id="UP000324222"/>
    </source>
</evidence>
<sequence length="88" mass="9795">MSRYEEEHHLTEAKVAPFTPAVPVASRSPSKYLWAPQRIQSALQGAARKTLRHAVDFLICRLGERGRRGTKRLLGGPTGTSLAPRREC</sequence>
<dbReference type="Proteomes" id="UP000324222">
    <property type="component" value="Unassembled WGS sequence"/>
</dbReference>
<protein>
    <submittedName>
        <fullName evidence="2">Uncharacterized protein</fullName>
    </submittedName>
</protein>
<keyword evidence="3" id="KW-1185">Reference proteome</keyword>
<reference evidence="2 3" key="1">
    <citation type="submission" date="2019-05" db="EMBL/GenBank/DDBJ databases">
        <title>Another draft genome of Portunus trituberculatus and its Hox gene families provides insights of decapod evolution.</title>
        <authorList>
            <person name="Jeong J.-H."/>
            <person name="Song I."/>
            <person name="Kim S."/>
            <person name="Choi T."/>
            <person name="Kim D."/>
            <person name="Ryu S."/>
            <person name="Kim W."/>
        </authorList>
    </citation>
    <scope>NUCLEOTIDE SEQUENCE [LARGE SCALE GENOMIC DNA]</scope>
    <source>
        <tissue evidence="2">Muscle</tissue>
    </source>
</reference>
<dbReference type="AlphaFoldDB" id="A0A5B7J1A2"/>
<name>A0A5B7J1A2_PORTR</name>
<feature type="region of interest" description="Disordered" evidence="1">
    <location>
        <begin position="1"/>
        <end position="22"/>
    </location>
</feature>
<gene>
    <name evidence="2" type="ORF">E2C01_082598</name>
</gene>
<feature type="region of interest" description="Disordered" evidence="1">
    <location>
        <begin position="68"/>
        <end position="88"/>
    </location>
</feature>
<feature type="compositionally biased region" description="Basic and acidic residues" evidence="1">
    <location>
        <begin position="1"/>
        <end position="12"/>
    </location>
</feature>
<evidence type="ECO:0000256" key="1">
    <source>
        <dbReference type="SAM" id="MobiDB-lite"/>
    </source>
</evidence>
<organism evidence="2 3">
    <name type="scientific">Portunus trituberculatus</name>
    <name type="common">Swimming crab</name>
    <name type="synonym">Neptunus trituberculatus</name>
    <dbReference type="NCBI Taxonomy" id="210409"/>
    <lineage>
        <taxon>Eukaryota</taxon>
        <taxon>Metazoa</taxon>
        <taxon>Ecdysozoa</taxon>
        <taxon>Arthropoda</taxon>
        <taxon>Crustacea</taxon>
        <taxon>Multicrustacea</taxon>
        <taxon>Malacostraca</taxon>
        <taxon>Eumalacostraca</taxon>
        <taxon>Eucarida</taxon>
        <taxon>Decapoda</taxon>
        <taxon>Pleocyemata</taxon>
        <taxon>Brachyura</taxon>
        <taxon>Eubrachyura</taxon>
        <taxon>Portunoidea</taxon>
        <taxon>Portunidae</taxon>
        <taxon>Portuninae</taxon>
        <taxon>Portunus</taxon>
    </lineage>
</organism>
<proteinExistence type="predicted"/>
<comment type="caution">
    <text evidence="2">The sequence shown here is derived from an EMBL/GenBank/DDBJ whole genome shotgun (WGS) entry which is preliminary data.</text>
</comment>
<dbReference type="EMBL" id="VSRR010075386">
    <property type="protein sequence ID" value="MPC87726.1"/>
    <property type="molecule type" value="Genomic_DNA"/>
</dbReference>
<accession>A0A5B7J1A2</accession>
<evidence type="ECO:0000313" key="2">
    <source>
        <dbReference type="EMBL" id="MPC87726.1"/>
    </source>
</evidence>